<dbReference type="PANTHER" id="PTHR48043">
    <property type="entry name" value="EG:EG0003.4 PROTEIN-RELATED"/>
    <property type="match status" value="1"/>
</dbReference>
<dbReference type="InterPro" id="IPR002213">
    <property type="entry name" value="UDP_glucos_trans"/>
</dbReference>
<evidence type="ECO:0000256" key="5">
    <source>
        <dbReference type="ARBA" id="ARBA00022692"/>
    </source>
</evidence>
<dbReference type="CDD" id="cd03784">
    <property type="entry name" value="GT1_Gtf-like"/>
    <property type="match status" value="1"/>
</dbReference>
<evidence type="ECO:0000256" key="1">
    <source>
        <dbReference type="ARBA" id="ARBA00004240"/>
    </source>
</evidence>
<name>A0A9P0E222_NEZVI</name>
<dbReference type="InterPro" id="IPR035595">
    <property type="entry name" value="UDP_glycos_trans_CS"/>
</dbReference>
<comment type="subcellular location">
    <subcellularLocation>
        <location evidence="10">Endomembrane system</location>
        <topology evidence="10">Single-pass type I membrane protein</topology>
    </subcellularLocation>
    <subcellularLocation>
        <location evidence="1">Endoplasmic reticulum</location>
    </subcellularLocation>
    <subcellularLocation>
        <location evidence="12">Membrane</location>
        <topology evidence="12">Single-pass membrane protein</topology>
    </subcellularLocation>
</comment>
<keyword evidence="3 11" id="KW-0328">Glycosyltransferase</keyword>
<dbReference type="InterPro" id="IPR050271">
    <property type="entry name" value="UDP-glycosyltransferase"/>
</dbReference>
<dbReference type="FunFam" id="3.40.50.2000:FF:000050">
    <property type="entry name" value="UDP-glucuronosyltransferase"/>
    <property type="match status" value="1"/>
</dbReference>
<dbReference type="Pfam" id="PF00201">
    <property type="entry name" value="UDPGT"/>
    <property type="match status" value="1"/>
</dbReference>
<evidence type="ECO:0000256" key="10">
    <source>
        <dbReference type="ARBA" id="ARBA00046288"/>
    </source>
</evidence>
<keyword evidence="12" id="KW-0732">Signal</keyword>
<feature type="signal peptide" evidence="12">
    <location>
        <begin position="1"/>
        <end position="16"/>
    </location>
</feature>
<dbReference type="OrthoDB" id="5835829at2759"/>
<sequence length="514" mass="59695">MIRWLSCLIIVGVAESSRILAFFPMPIPSHHFIFRPVIEGLSKNGHDILYVSAFPYEEIPKNVTQIDLAKYDLMAEFGDYDYMKVSEMSIMEYTNEMYFFGKMMAQYYLGTKEVQDLIHSDQKFDAVMFESYFYQEYLSAFIHKFDAIGIEVITLGDCAWVNEMSGLQDNPAYQVDFKSGHSSNMNFWQKLYNIYVTALTVLSSYFYLHYHQQPIMDQYFNYTGWESRPSIDVLARNRSLILTNFDHVFADPYPMAPHRKDIGGINIKTPQPLPEDLQKFMDESKQGVIYMSLGSHINPANFKNQMRFFLDVFRDLPQRIILKYDSEEGSQIPPNVKVSKWLPQQNILAHKKCILFITHGGLLSLSEAIYYGVPLIGIPILADQVKNMAMMESKGIGRMLKLKNITRDSASWVIRELLSNNRYRDEVLRRSKMLKERRYSPVEEAVYWVEHTLKYPFALTPKSVNLSAIQLHLIDIKSIVTLGLLSVLCIFYFVFNVVKKVLLKAIRKPKPKVH</sequence>
<evidence type="ECO:0000256" key="2">
    <source>
        <dbReference type="ARBA" id="ARBA00009995"/>
    </source>
</evidence>
<feature type="chain" id="PRO_5040541109" description="UDP-glucuronosyltransferase" evidence="12">
    <location>
        <begin position="17"/>
        <end position="514"/>
    </location>
</feature>
<reference evidence="13" key="1">
    <citation type="submission" date="2022-01" db="EMBL/GenBank/DDBJ databases">
        <authorList>
            <person name="King R."/>
        </authorList>
    </citation>
    <scope>NUCLEOTIDE SEQUENCE</scope>
</reference>
<evidence type="ECO:0000256" key="9">
    <source>
        <dbReference type="ARBA" id="ARBA00023180"/>
    </source>
</evidence>
<dbReference type="GO" id="GO:0016020">
    <property type="term" value="C:membrane"/>
    <property type="evidence" value="ECO:0007669"/>
    <property type="project" value="UniProtKB-SubCell"/>
</dbReference>
<comment type="similarity">
    <text evidence="2 11">Belongs to the UDP-glycosyltransferase family.</text>
</comment>
<keyword evidence="5 12" id="KW-0812">Transmembrane</keyword>
<evidence type="ECO:0000256" key="6">
    <source>
        <dbReference type="ARBA" id="ARBA00022824"/>
    </source>
</evidence>
<dbReference type="SUPFAM" id="SSF53756">
    <property type="entry name" value="UDP-Glycosyltransferase/glycogen phosphorylase"/>
    <property type="match status" value="1"/>
</dbReference>
<evidence type="ECO:0000256" key="11">
    <source>
        <dbReference type="RuleBase" id="RU003718"/>
    </source>
</evidence>
<evidence type="ECO:0000256" key="7">
    <source>
        <dbReference type="ARBA" id="ARBA00022989"/>
    </source>
</evidence>
<dbReference type="GO" id="GO:0015020">
    <property type="term" value="F:glucuronosyltransferase activity"/>
    <property type="evidence" value="ECO:0007669"/>
    <property type="project" value="UniProtKB-EC"/>
</dbReference>
<dbReference type="EMBL" id="OV725077">
    <property type="protein sequence ID" value="CAH1389495.1"/>
    <property type="molecule type" value="Genomic_DNA"/>
</dbReference>
<keyword evidence="9" id="KW-0325">Glycoprotein</keyword>
<dbReference type="Proteomes" id="UP001152798">
    <property type="component" value="Chromosome 1"/>
</dbReference>
<evidence type="ECO:0000256" key="3">
    <source>
        <dbReference type="ARBA" id="ARBA00022676"/>
    </source>
</evidence>
<dbReference type="EC" id="2.4.1.17" evidence="12"/>
<evidence type="ECO:0000256" key="8">
    <source>
        <dbReference type="ARBA" id="ARBA00023136"/>
    </source>
</evidence>
<dbReference type="AlphaFoldDB" id="A0A9P0E222"/>
<keyword evidence="4 11" id="KW-0808">Transferase</keyword>
<dbReference type="GO" id="GO:0005783">
    <property type="term" value="C:endoplasmic reticulum"/>
    <property type="evidence" value="ECO:0007669"/>
    <property type="project" value="UniProtKB-SubCell"/>
</dbReference>
<feature type="transmembrane region" description="Helical" evidence="12">
    <location>
        <begin position="479"/>
        <end position="498"/>
    </location>
</feature>
<accession>A0A9P0E222</accession>
<protein>
    <recommendedName>
        <fullName evidence="12">UDP-glucuronosyltransferase</fullName>
        <ecNumber evidence="12">2.4.1.17</ecNumber>
    </recommendedName>
</protein>
<organism evidence="13 14">
    <name type="scientific">Nezara viridula</name>
    <name type="common">Southern green stink bug</name>
    <name type="synonym">Cimex viridulus</name>
    <dbReference type="NCBI Taxonomy" id="85310"/>
    <lineage>
        <taxon>Eukaryota</taxon>
        <taxon>Metazoa</taxon>
        <taxon>Ecdysozoa</taxon>
        <taxon>Arthropoda</taxon>
        <taxon>Hexapoda</taxon>
        <taxon>Insecta</taxon>
        <taxon>Pterygota</taxon>
        <taxon>Neoptera</taxon>
        <taxon>Paraneoptera</taxon>
        <taxon>Hemiptera</taxon>
        <taxon>Heteroptera</taxon>
        <taxon>Panheteroptera</taxon>
        <taxon>Pentatomomorpha</taxon>
        <taxon>Pentatomoidea</taxon>
        <taxon>Pentatomidae</taxon>
        <taxon>Pentatominae</taxon>
        <taxon>Nezara</taxon>
    </lineage>
</organism>
<evidence type="ECO:0000313" key="14">
    <source>
        <dbReference type="Proteomes" id="UP001152798"/>
    </source>
</evidence>
<evidence type="ECO:0000256" key="12">
    <source>
        <dbReference type="RuleBase" id="RU362059"/>
    </source>
</evidence>
<evidence type="ECO:0000256" key="4">
    <source>
        <dbReference type="ARBA" id="ARBA00022679"/>
    </source>
</evidence>
<dbReference type="Gene3D" id="3.40.50.2000">
    <property type="entry name" value="Glycogen Phosphorylase B"/>
    <property type="match status" value="1"/>
</dbReference>
<comment type="catalytic activity">
    <reaction evidence="12">
        <text>glucuronate acceptor + UDP-alpha-D-glucuronate = acceptor beta-D-glucuronoside + UDP + H(+)</text>
        <dbReference type="Rhea" id="RHEA:21032"/>
        <dbReference type="ChEBI" id="CHEBI:15378"/>
        <dbReference type="ChEBI" id="CHEBI:58052"/>
        <dbReference type="ChEBI" id="CHEBI:58223"/>
        <dbReference type="ChEBI" id="CHEBI:132367"/>
        <dbReference type="ChEBI" id="CHEBI:132368"/>
        <dbReference type="EC" id="2.4.1.17"/>
    </reaction>
</comment>
<gene>
    <name evidence="13" type="ORF">NEZAVI_LOCUS896</name>
</gene>
<keyword evidence="7 12" id="KW-1133">Transmembrane helix</keyword>
<keyword evidence="6" id="KW-0256">Endoplasmic reticulum</keyword>
<dbReference type="PANTHER" id="PTHR48043:SF159">
    <property type="entry name" value="EG:EG0003.4 PROTEIN-RELATED"/>
    <property type="match status" value="1"/>
</dbReference>
<evidence type="ECO:0000313" key="13">
    <source>
        <dbReference type="EMBL" id="CAH1389495.1"/>
    </source>
</evidence>
<keyword evidence="14" id="KW-1185">Reference proteome</keyword>
<dbReference type="PROSITE" id="PS00375">
    <property type="entry name" value="UDPGT"/>
    <property type="match status" value="1"/>
</dbReference>
<proteinExistence type="inferred from homology"/>
<keyword evidence="8 12" id="KW-0472">Membrane</keyword>